<feature type="compositionally biased region" description="Basic and acidic residues" evidence="1">
    <location>
        <begin position="546"/>
        <end position="572"/>
    </location>
</feature>
<feature type="compositionally biased region" description="Polar residues" evidence="1">
    <location>
        <begin position="512"/>
        <end position="543"/>
    </location>
</feature>
<dbReference type="KEGG" id="cci:CC1G_02740"/>
<dbReference type="VEuPathDB" id="FungiDB:CC1G_02740"/>
<comment type="caution">
    <text evidence="4">The sequence shown here is derived from an EMBL/GenBank/DDBJ whole genome shotgun (WGS) entry which is preliminary data.</text>
</comment>
<dbReference type="Proteomes" id="UP000001861">
    <property type="component" value="Unassembled WGS sequence"/>
</dbReference>
<reference evidence="4 5" key="1">
    <citation type="journal article" date="2010" name="Proc. Natl. Acad. Sci. U.S.A.">
        <title>Insights into evolution of multicellular fungi from the assembled chromosomes of the mushroom Coprinopsis cinerea (Coprinus cinereus).</title>
        <authorList>
            <person name="Stajich J.E."/>
            <person name="Wilke S.K."/>
            <person name="Ahren D."/>
            <person name="Au C.H."/>
            <person name="Birren B.W."/>
            <person name="Borodovsky M."/>
            <person name="Burns C."/>
            <person name="Canback B."/>
            <person name="Casselton L.A."/>
            <person name="Cheng C.K."/>
            <person name="Deng J."/>
            <person name="Dietrich F.S."/>
            <person name="Fargo D.C."/>
            <person name="Farman M.L."/>
            <person name="Gathman A.C."/>
            <person name="Goldberg J."/>
            <person name="Guigo R."/>
            <person name="Hoegger P.J."/>
            <person name="Hooker J.B."/>
            <person name="Huggins A."/>
            <person name="James T.Y."/>
            <person name="Kamada T."/>
            <person name="Kilaru S."/>
            <person name="Kodira C."/>
            <person name="Kues U."/>
            <person name="Kupfer D."/>
            <person name="Kwan H.S."/>
            <person name="Lomsadze A."/>
            <person name="Li W."/>
            <person name="Lilly W.W."/>
            <person name="Ma L.J."/>
            <person name="Mackey A.J."/>
            <person name="Manning G."/>
            <person name="Martin F."/>
            <person name="Muraguchi H."/>
            <person name="Natvig D.O."/>
            <person name="Palmerini H."/>
            <person name="Ramesh M.A."/>
            <person name="Rehmeyer C.J."/>
            <person name="Roe B.A."/>
            <person name="Shenoy N."/>
            <person name="Stanke M."/>
            <person name="Ter-Hovhannisyan V."/>
            <person name="Tunlid A."/>
            <person name="Velagapudi R."/>
            <person name="Vision T.J."/>
            <person name="Zeng Q."/>
            <person name="Zolan M.E."/>
            <person name="Pukkila P.J."/>
        </authorList>
    </citation>
    <scope>NUCLEOTIDE SEQUENCE [LARGE SCALE GENOMIC DNA]</scope>
    <source>
        <strain evidence="5">Okayama-7 / 130 / ATCC MYA-4618 / FGSC 9003</strain>
    </source>
</reference>
<proteinExistence type="predicted"/>
<feature type="region of interest" description="Disordered" evidence="1">
    <location>
        <begin position="321"/>
        <end position="342"/>
    </location>
</feature>
<feature type="compositionally biased region" description="Basic and acidic residues" evidence="1">
    <location>
        <begin position="633"/>
        <end position="642"/>
    </location>
</feature>
<feature type="compositionally biased region" description="Pro residues" evidence="1">
    <location>
        <begin position="447"/>
        <end position="458"/>
    </location>
</feature>
<feature type="chain" id="PRO_5002726930" description="GOLD domain-containing protein" evidence="3">
    <location>
        <begin position="41"/>
        <end position="703"/>
    </location>
</feature>
<dbReference type="OrthoDB" id="3058674at2759"/>
<feature type="compositionally biased region" description="Gly residues" evidence="1">
    <location>
        <begin position="231"/>
        <end position="258"/>
    </location>
</feature>
<feature type="region of interest" description="Disordered" evidence="1">
    <location>
        <begin position="500"/>
        <end position="572"/>
    </location>
</feature>
<feature type="compositionally biased region" description="Pro residues" evidence="1">
    <location>
        <begin position="321"/>
        <end position="334"/>
    </location>
</feature>
<evidence type="ECO:0008006" key="6">
    <source>
        <dbReference type="Google" id="ProtNLM"/>
    </source>
</evidence>
<sequence>MRCSVFRSSFPSFPLLLPLPLLLSLSLFLVLSHSPTPTSALRITVLGDPLQIKVNEPTLVRWQHEPSDPPGFDFRFVIDERDVGLARANIVVDRPMDDEGFVDVRFPRPGIYEIKAVAGPGPRFRVIGTSNEVVVSRAAATTTTSTTSSSTSSSTTSTSSSPTTSTTTEEPLTDPARAGLIAGLILGSLILICLLVLLTIFVLRHRRIANEKSARLSFYPEQMVQAAPSRGGNGGDGSSAGGGGNTLEGGGGGGGIGGLARRTMSERRSKFLSRLTMMTRSLSFSSSSAGAGDLEQGIITNGGANGRAGLRNSSIANIITPFPPPSELPPPPTPSTRTSDGTVQHPPGMVQVPGAPVSALTPVIPASAKPTVVSFAATIASPRGVVFTNPFETPAEREARELSRRATGVGVGVVRPLPTPPVVPTGPVPSSSIITPPVSAGALRPLPQVPQPPSPAPPLTVRDSVHRPPSTPQPRKPLPLPVLPPITATPPLSMVQLQLEGSRHRALPSVPASGSNMDGHHLNTSLVTKTDSQRPSSSRTDLPSNPRDRQRLPSNPRDRQRLPSNPRDRQRLLEDRLHAVQERIEEEEFRARVRLSEEMSLRSLGVHVPEGVPASGGISVGKKSKSNGNGNGVRKEEGRKGSSDSSGRLGDVDEDGGRGGGVWTPLMETLKEEREWLESALESEWARGRSDEVPCGYSRYMVA</sequence>
<dbReference type="HOGENOM" id="CLU_392322_0_0_1"/>
<keyword evidence="2" id="KW-0472">Membrane</keyword>
<gene>
    <name evidence="4" type="ORF">CC1G_02740</name>
</gene>
<dbReference type="RefSeq" id="XP_001828159.2">
    <property type="nucleotide sequence ID" value="XM_001828107.2"/>
</dbReference>
<feature type="region of interest" description="Disordered" evidence="1">
    <location>
        <begin position="607"/>
        <end position="665"/>
    </location>
</feature>
<evidence type="ECO:0000313" key="5">
    <source>
        <dbReference type="Proteomes" id="UP000001861"/>
    </source>
</evidence>
<keyword evidence="3" id="KW-0732">Signal</keyword>
<evidence type="ECO:0000256" key="1">
    <source>
        <dbReference type="SAM" id="MobiDB-lite"/>
    </source>
</evidence>
<feature type="region of interest" description="Disordered" evidence="1">
    <location>
        <begin position="422"/>
        <end position="485"/>
    </location>
</feature>
<dbReference type="GeneID" id="6004657"/>
<dbReference type="EMBL" id="AACS02000001">
    <property type="protein sequence ID" value="EAU93510.2"/>
    <property type="molecule type" value="Genomic_DNA"/>
</dbReference>
<protein>
    <recommendedName>
        <fullName evidence="6">GOLD domain-containing protein</fullName>
    </recommendedName>
</protein>
<organism evidence="4 5">
    <name type="scientific">Coprinopsis cinerea (strain Okayama-7 / 130 / ATCC MYA-4618 / FGSC 9003)</name>
    <name type="common">Inky cap fungus</name>
    <name type="synonym">Hormographiella aspergillata</name>
    <dbReference type="NCBI Taxonomy" id="240176"/>
    <lineage>
        <taxon>Eukaryota</taxon>
        <taxon>Fungi</taxon>
        <taxon>Dikarya</taxon>
        <taxon>Basidiomycota</taxon>
        <taxon>Agaricomycotina</taxon>
        <taxon>Agaricomycetes</taxon>
        <taxon>Agaricomycetidae</taxon>
        <taxon>Agaricales</taxon>
        <taxon>Agaricineae</taxon>
        <taxon>Psathyrellaceae</taxon>
        <taxon>Coprinopsis</taxon>
    </lineage>
</organism>
<dbReference type="OMA" id="VQFARAF"/>
<evidence type="ECO:0000256" key="3">
    <source>
        <dbReference type="SAM" id="SignalP"/>
    </source>
</evidence>
<keyword evidence="5" id="KW-1185">Reference proteome</keyword>
<feature type="compositionally biased region" description="Low complexity" evidence="1">
    <location>
        <begin position="428"/>
        <end position="439"/>
    </location>
</feature>
<feature type="signal peptide" evidence="3">
    <location>
        <begin position="1"/>
        <end position="40"/>
    </location>
</feature>
<accession>A8MZX5</accession>
<feature type="transmembrane region" description="Helical" evidence="2">
    <location>
        <begin position="180"/>
        <end position="203"/>
    </location>
</feature>
<feature type="region of interest" description="Disordered" evidence="1">
    <location>
        <begin position="226"/>
        <end position="260"/>
    </location>
</feature>
<dbReference type="AlphaFoldDB" id="A8MZX5"/>
<name>A8MZX5_COPC7</name>
<feature type="compositionally biased region" description="Pro residues" evidence="1">
    <location>
        <begin position="469"/>
        <end position="485"/>
    </location>
</feature>
<keyword evidence="2" id="KW-1133">Transmembrane helix</keyword>
<keyword evidence="2" id="KW-0812">Transmembrane</keyword>
<dbReference type="InParanoid" id="A8MZX5"/>
<evidence type="ECO:0000313" key="4">
    <source>
        <dbReference type="EMBL" id="EAU93510.2"/>
    </source>
</evidence>
<feature type="compositionally biased region" description="Low complexity" evidence="1">
    <location>
        <begin position="141"/>
        <end position="168"/>
    </location>
</feature>
<feature type="region of interest" description="Disordered" evidence="1">
    <location>
        <begin position="140"/>
        <end position="172"/>
    </location>
</feature>
<evidence type="ECO:0000256" key="2">
    <source>
        <dbReference type="SAM" id="Phobius"/>
    </source>
</evidence>